<dbReference type="AlphaFoldDB" id="A0A382GLB2"/>
<name>A0A382GLB2_9ZZZZ</name>
<dbReference type="EMBL" id="UINC01055742">
    <property type="protein sequence ID" value="SVB74971.1"/>
    <property type="molecule type" value="Genomic_DNA"/>
</dbReference>
<gene>
    <name evidence="1" type="ORF">METZ01_LOCUS227825</name>
</gene>
<dbReference type="InterPro" id="IPR009659">
    <property type="entry name" value="DUF1249"/>
</dbReference>
<dbReference type="Pfam" id="PF06853">
    <property type="entry name" value="DUF1249"/>
    <property type="match status" value="1"/>
</dbReference>
<sequence>MLIDSCIVPETIYRPGSFSGLMTIYESNYIKLKCLAPTLDSGEGISISRTEDDCDLYLDLFSQEPYTATLKLTYWSEEMLGELIPDPDLTIRVYHDARLAAALSGVDRHHHHKLRELPGPHSFELDRRWRCNITLNKWLDYLLSVGHGFV</sequence>
<evidence type="ECO:0000313" key="1">
    <source>
        <dbReference type="EMBL" id="SVB74971.1"/>
    </source>
</evidence>
<proteinExistence type="predicted"/>
<evidence type="ECO:0008006" key="2">
    <source>
        <dbReference type="Google" id="ProtNLM"/>
    </source>
</evidence>
<dbReference type="PANTHER" id="PTHR38774:SF1">
    <property type="entry name" value="CYTOPLASMIC PROTEIN"/>
    <property type="match status" value="1"/>
</dbReference>
<protein>
    <recommendedName>
        <fullName evidence="2">DUF1249 domain-containing protein</fullName>
    </recommendedName>
</protein>
<reference evidence="1" key="1">
    <citation type="submission" date="2018-05" db="EMBL/GenBank/DDBJ databases">
        <authorList>
            <person name="Lanie J.A."/>
            <person name="Ng W.-L."/>
            <person name="Kazmierczak K.M."/>
            <person name="Andrzejewski T.M."/>
            <person name="Davidsen T.M."/>
            <person name="Wayne K.J."/>
            <person name="Tettelin H."/>
            <person name="Glass J.I."/>
            <person name="Rusch D."/>
            <person name="Podicherti R."/>
            <person name="Tsui H.-C.T."/>
            <person name="Winkler M.E."/>
        </authorList>
    </citation>
    <scope>NUCLEOTIDE SEQUENCE</scope>
</reference>
<dbReference type="PANTHER" id="PTHR38774">
    <property type="entry name" value="CYTOPLASMIC PROTEIN-RELATED"/>
    <property type="match status" value="1"/>
</dbReference>
<accession>A0A382GLB2</accession>
<organism evidence="1">
    <name type="scientific">marine metagenome</name>
    <dbReference type="NCBI Taxonomy" id="408172"/>
    <lineage>
        <taxon>unclassified sequences</taxon>
        <taxon>metagenomes</taxon>
        <taxon>ecological metagenomes</taxon>
    </lineage>
</organism>